<name>A0A8S0W1V9_9FIRM</name>
<keyword evidence="5" id="KW-0249">Electron transport</keyword>
<dbReference type="PANTHER" id="PTHR43687:SF6">
    <property type="entry name" value="L-ASPARTATE SEMIALDEHYDE SULFURTRANSFERASE IRON-SULFUR SUBUNIT"/>
    <property type="match status" value="1"/>
</dbReference>
<dbReference type="Proteomes" id="UP001071230">
    <property type="component" value="Unassembled WGS sequence"/>
</dbReference>
<evidence type="ECO:0000313" key="11">
    <source>
        <dbReference type="Proteomes" id="UP001071230"/>
    </source>
</evidence>
<evidence type="ECO:0000256" key="3">
    <source>
        <dbReference type="ARBA" id="ARBA00022723"/>
    </source>
</evidence>
<dbReference type="Proteomes" id="UP000836597">
    <property type="component" value="Chromosome"/>
</dbReference>
<dbReference type="InterPro" id="IPR017900">
    <property type="entry name" value="4Fe4S_Fe_S_CS"/>
</dbReference>
<accession>A0A8S0W1V9</accession>
<dbReference type="AlphaFoldDB" id="A0A8S0W1V9"/>
<keyword evidence="3" id="KW-0479">Metal-binding</keyword>
<evidence type="ECO:0000256" key="4">
    <source>
        <dbReference type="ARBA" id="ARBA00022737"/>
    </source>
</evidence>
<keyword evidence="1" id="KW-0813">Transport</keyword>
<reference evidence="10" key="1">
    <citation type="submission" date="2014-11" db="EMBL/GenBank/DDBJ databases">
        <authorList>
            <person name="Hornung B.V."/>
        </authorList>
    </citation>
    <scope>NUCLEOTIDE SEQUENCE</scope>
    <source>
        <strain evidence="10">INE</strain>
    </source>
</reference>
<dbReference type="GO" id="GO:0051539">
    <property type="term" value="F:4 iron, 4 sulfur cluster binding"/>
    <property type="evidence" value="ECO:0007669"/>
    <property type="project" value="UniProtKB-KW"/>
</dbReference>
<dbReference type="RefSeq" id="WP_047829220.1">
    <property type="nucleotide sequence ID" value="NZ_CDGJ01000066.1"/>
</dbReference>
<feature type="domain" description="4Fe-4S ferredoxin-type" evidence="8">
    <location>
        <begin position="2"/>
        <end position="31"/>
    </location>
</feature>
<evidence type="ECO:0000313" key="9">
    <source>
        <dbReference type="EMBL" id="CAA7600018.1"/>
    </source>
</evidence>
<keyword evidence="7" id="KW-0411">Iron-sulfur</keyword>
<keyword evidence="2" id="KW-0004">4Fe-4S</keyword>
<dbReference type="PROSITE" id="PS00198">
    <property type="entry name" value="4FE4S_FER_1"/>
    <property type="match status" value="2"/>
</dbReference>
<dbReference type="Pfam" id="PF13237">
    <property type="entry name" value="Fer4_10"/>
    <property type="match status" value="1"/>
</dbReference>
<evidence type="ECO:0000256" key="7">
    <source>
        <dbReference type="ARBA" id="ARBA00023014"/>
    </source>
</evidence>
<organism evidence="9">
    <name type="scientific">Acididesulfobacillus acetoxydans</name>
    <dbReference type="NCBI Taxonomy" id="1561005"/>
    <lineage>
        <taxon>Bacteria</taxon>
        <taxon>Bacillati</taxon>
        <taxon>Bacillota</taxon>
        <taxon>Clostridia</taxon>
        <taxon>Eubacteriales</taxon>
        <taxon>Peptococcaceae</taxon>
        <taxon>Acididesulfobacillus</taxon>
    </lineage>
</organism>
<dbReference type="InterPro" id="IPR050572">
    <property type="entry name" value="Fe-S_Ferredoxin"/>
</dbReference>
<gene>
    <name evidence="9" type="ORF">DEACI_0667</name>
    <name evidence="10" type="ORF">DEACI_2259</name>
</gene>
<evidence type="ECO:0000256" key="1">
    <source>
        <dbReference type="ARBA" id="ARBA00022448"/>
    </source>
</evidence>
<keyword evidence="6" id="KW-0408">Iron</keyword>
<dbReference type="PROSITE" id="PS51379">
    <property type="entry name" value="4FE4S_FER_2"/>
    <property type="match status" value="2"/>
</dbReference>
<sequence length="62" mass="6507">MYIVSIDEEVCTGCNSCTEGCPARILGFNGEKAFVEGDETECMGCESCISVCPSGAVSITEM</sequence>
<proteinExistence type="predicted"/>
<feature type="domain" description="4Fe-4S ferredoxin-type" evidence="8">
    <location>
        <begin position="33"/>
        <end position="62"/>
    </location>
</feature>
<dbReference type="EMBL" id="LR746496">
    <property type="protein sequence ID" value="CAA7600018.1"/>
    <property type="molecule type" value="Genomic_DNA"/>
</dbReference>
<keyword evidence="11" id="KW-1185">Reference proteome</keyword>
<reference evidence="9" key="2">
    <citation type="submission" date="2020-01" db="EMBL/GenBank/DDBJ databases">
        <authorList>
            <person name="Hornung B."/>
        </authorList>
    </citation>
    <scope>NUCLEOTIDE SEQUENCE</scope>
    <source>
        <strain evidence="9">PacBioINE</strain>
    </source>
</reference>
<dbReference type="SUPFAM" id="SSF54862">
    <property type="entry name" value="4Fe-4S ferredoxins"/>
    <property type="match status" value="1"/>
</dbReference>
<dbReference type="InterPro" id="IPR017896">
    <property type="entry name" value="4Fe4S_Fe-S-bd"/>
</dbReference>
<evidence type="ECO:0000256" key="2">
    <source>
        <dbReference type="ARBA" id="ARBA00022485"/>
    </source>
</evidence>
<dbReference type="KEGG" id="aacx:DEACI_0667"/>
<evidence type="ECO:0000313" key="10">
    <source>
        <dbReference type="EMBL" id="CEJ07793.1"/>
    </source>
</evidence>
<protein>
    <submittedName>
        <fullName evidence="10">4Fe-4S ferredoxin-type iron-sulfur binding domain profile</fullName>
    </submittedName>
    <submittedName>
        <fullName evidence="9">4Fe-4S ferredoxin-type, iron-sulphur binding domain protein</fullName>
    </submittedName>
</protein>
<keyword evidence="4" id="KW-0677">Repeat</keyword>
<dbReference type="EMBL" id="CDGJ01000066">
    <property type="protein sequence ID" value="CEJ07793.1"/>
    <property type="molecule type" value="Genomic_DNA"/>
</dbReference>
<evidence type="ECO:0000256" key="6">
    <source>
        <dbReference type="ARBA" id="ARBA00023004"/>
    </source>
</evidence>
<dbReference type="Gene3D" id="3.30.70.20">
    <property type="match status" value="2"/>
</dbReference>
<dbReference type="GO" id="GO:0046872">
    <property type="term" value="F:metal ion binding"/>
    <property type="evidence" value="ECO:0007669"/>
    <property type="project" value="UniProtKB-KW"/>
</dbReference>
<evidence type="ECO:0000256" key="5">
    <source>
        <dbReference type="ARBA" id="ARBA00022982"/>
    </source>
</evidence>
<dbReference type="PANTHER" id="PTHR43687">
    <property type="entry name" value="ADENYLYLSULFATE REDUCTASE, BETA SUBUNIT"/>
    <property type="match status" value="1"/>
</dbReference>
<evidence type="ECO:0000259" key="8">
    <source>
        <dbReference type="PROSITE" id="PS51379"/>
    </source>
</evidence>